<evidence type="ECO:0000313" key="3">
    <source>
        <dbReference type="Proteomes" id="UP000076532"/>
    </source>
</evidence>
<protein>
    <submittedName>
        <fullName evidence="2">Uncharacterized protein</fullName>
    </submittedName>
</protein>
<dbReference type="EMBL" id="KV417483">
    <property type="protein sequence ID" value="KZP33216.1"/>
    <property type="molecule type" value="Genomic_DNA"/>
</dbReference>
<gene>
    <name evidence="2" type="ORF">FIBSPDRAFT_847809</name>
</gene>
<evidence type="ECO:0000256" key="1">
    <source>
        <dbReference type="SAM" id="MobiDB-lite"/>
    </source>
</evidence>
<feature type="region of interest" description="Disordered" evidence="1">
    <location>
        <begin position="224"/>
        <end position="251"/>
    </location>
</feature>
<dbReference type="Proteomes" id="UP000076532">
    <property type="component" value="Unassembled WGS sequence"/>
</dbReference>
<reference evidence="2 3" key="1">
    <citation type="journal article" date="2016" name="Mol. Biol. Evol.">
        <title>Comparative Genomics of Early-Diverging Mushroom-Forming Fungi Provides Insights into the Origins of Lignocellulose Decay Capabilities.</title>
        <authorList>
            <person name="Nagy L.G."/>
            <person name="Riley R."/>
            <person name="Tritt A."/>
            <person name="Adam C."/>
            <person name="Daum C."/>
            <person name="Floudas D."/>
            <person name="Sun H."/>
            <person name="Yadav J.S."/>
            <person name="Pangilinan J."/>
            <person name="Larsson K.H."/>
            <person name="Matsuura K."/>
            <person name="Barry K."/>
            <person name="Labutti K."/>
            <person name="Kuo R."/>
            <person name="Ohm R.A."/>
            <person name="Bhattacharya S.S."/>
            <person name="Shirouzu T."/>
            <person name="Yoshinaga Y."/>
            <person name="Martin F.M."/>
            <person name="Grigoriev I.V."/>
            <person name="Hibbett D.S."/>
        </authorList>
    </citation>
    <scope>NUCLEOTIDE SEQUENCE [LARGE SCALE GENOMIC DNA]</scope>
    <source>
        <strain evidence="2 3">CBS 109695</strain>
    </source>
</reference>
<proteinExistence type="predicted"/>
<dbReference type="OrthoDB" id="3250060at2759"/>
<accession>A0A166VZB7</accession>
<evidence type="ECO:0000313" key="2">
    <source>
        <dbReference type="EMBL" id="KZP33216.1"/>
    </source>
</evidence>
<organism evidence="2 3">
    <name type="scientific">Athelia psychrophila</name>
    <dbReference type="NCBI Taxonomy" id="1759441"/>
    <lineage>
        <taxon>Eukaryota</taxon>
        <taxon>Fungi</taxon>
        <taxon>Dikarya</taxon>
        <taxon>Basidiomycota</taxon>
        <taxon>Agaricomycotina</taxon>
        <taxon>Agaricomycetes</taxon>
        <taxon>Agaricomycetidae</taxon>
        <taxon>Atheliales</taxon>
        <taxon>Atheliaceae</taxon>
        <taxon>Athelia</taxon>
    </lineage>
</organism>
<keyword evidence="3" id="KW-1185">Reference proteome</keyword>
<name>A0A166VZB7_9AGAM</name>
<sequence length="251" mass="28395">MATDERLDVAQHISLRARLAFVADTEATYNVCIPDPLRMVLTEWPSQRPPPGSRWPDAVVAHATGKCVCRYSIADGELCQCATWVRDNAVDLMASLREKLQSQDLEPFDCRAKVGDGRWELFANPPRLHTDAQNEQTLRFIQMHPHHMWSNHVGGYWAKLSVRCLDLFMYRSRTHACGIGNGAFCLVLEGPARGEIHAWAGGWYQGFEARSYLDLRCEEWAEEDEEDLDEEKMGGESFEEEPPGAVTVVDV</sequence>
<dbReference type="AlphaFoldDB" id="A0A166VZB7"/>